<dbReference type="Proteomes" id="UP000724874">
    <property type="component" value="Unassembled WGS sequence"/>
</dbReference>
<gene>
    <name evidence="3" type="ORF">CPB84DRAFT_1749554</name>
</gene>
<sequence>MQTTLSLLFFLVLFSGISVNNHDSRIIYSPNSSGIKIDGPNLDAGGGHMLVEDDPGATAMINFSWIRYSVVNMFIFAVLDPSDPTDTVIGTGVMNAGFITASTGTPTSTTVGFTTEIPSASNNHNVMTEMGVGRGPNWDGPSTYAPPSRPYSQTLLGRQPTTTSSTDSSAAQIIVTNLPTYIPNPAGYYDPPRAEPGGLGAGAGPPVPPLATDDSVFGGDAADRSENVRFG</sequence>
<evidence type="ECO:0008006" key="5">
    <source>
        <dbReference type="Google" id="ProtNLM"/>
    </source>
</evidence>
<feature type="region of interest" description="Disordered" evidence="1">
    <location>
        <begin position="134"/>
        <end position="169"/>
    </location>
</feature>
<dbReference type="OrthoDB" id="3234968at2759"/>
<feature type="region of interest" description="Disordered" evidence="1">
    <location>
        <begin position="186"/>
        <end position="231"/>
    </location>
</feature>
<proteinExistence type="predicted"/>
<evidence type="ECO:0000256" key="1">
    <source>
        <dbReference type="SAM" id="MobiDB-lite"/>
    </source>
</evidence>
<evidence type="ECO:0000313" key="3">
    <source>
        <dbReference type="EMBL" id="KAF8888150.1"/>
    </source>
</evidence>
<organism evidence="3 4">
    <name type="scientific">Gymnopilus junonius</name>
    <name type="common">Spectacular rustgill mushroom</name>
    <name type="synonym">Gymnopilus spectabilis subsp. junonius</name>
    <dbReference type="NCBI Taxonomy" id="109634"/>
    <lineage>
        <taxon>Eukaryota</taxon>
        <taxon>Fungi</taxon>
        <taxon>Dikarya</taxon>
        <taxon>Basidiomycota</taxon>
        <taxon>Agaricomycotina</taxon>
        <taxon>Agaricomycetes</taxon>
        <taxon>Agaricomycetidae</taxon>
        <taxon>Agaricales</taxon>
        <taxon>Agaricineae</taxon>
        <taxon>Hymenogastraceae</taxon>
        <taxon>Gymnopilus</taxon>
    </lineage>
</organism>
<feature type="chain" id="PRO_5040199501" description="Dirigent protein" evidence="2">
    <location>
        <begin position="20"/>
        <end position="231"/>
    </location>
</feature>
<accession>A0A9P5NIC3</accession>
<keyword evidence="2" id="KW-0732">Signal</keyword>
<feature type="compositionally biased region" description="Basic and acidic residues" evidence="1">
    <location>
        <begin position="221"/>
        <end position="231"/>
    </location>
</feature>
<name>A0A9P5NIC3_GYMJU</name>
<comment type="caution">
    <text evidence="3">The sequence shown here is derived from an EMBL/GenBank/DDBJ whole genome shotgun (WGS) entry which is preliminary data.</text>
</comment>
<feature type="signal peptide" evidence="2">
    <location>
        <begin position="1"/>
        <end position="19"/>
    </location>
</feature>
<dbReference type="EMBL" id="JADNYJ010000086">
    <property type="protein sequence ID" value="KAF8888150.1"/>
    <property type="molecule type" value="Genomic_DNA"/>
</dbReference>
<dbReference type="AlphaFoldDB" id="A0A9P5NIC3"/>
<keyword evidence="4" id="KW-1185">Reference proteome</keyword>
<feature type="compositionally biased region" description="Polar residues" evidence="1">
    <location>
        <begin position="150"/>
        <end position="160"/>
    </location>
</feature>
<evidence type="ECO:0000256" key="2">
    <source>
        <dbReference type="SAM" id="SignalP"/>
    </source>
</evidence>
<protein>
    <recommendedName>
        <fullName evidence="5">Dirigent protein</fullName>
    </recommendedName>
</protein>
<evidence type="ECO:0000313" key="4">
    <source>
        <dbReference type="Proteomes" id="UP000724874"/>
    </source>
</evidence>
<reference evidence="3" key="1">
    <citation type="submission" date="2020-11" db="EMBL/GenBank/DDBJ databases">
        <authorList>
            <consortium name="DOE Joint Genome Institute"/>
            <person name="Ahrendt S."/>
            <person name="Riley R."/>
            <person name="Andreopoulos W."/>
            <person name="LaButti K."/>
            <person name="Pangilinan J."/>
            <person name="Ruiz-duenas F.J."/>
            <person name="Barrasa J.M."/>
            <person name="Sanchez-Garcia M."/>
            <person name="Camarero S."/>
            <person name="Miyauchi S."/>
            <person name="Serrano A."/>
            <person name="Linde D."/>
            <person name="Babiker R."/>
            <person name="Drula E."/>
            <person name="Ayuso-Fernandez I."/>
            <person name="Pacheco R."/>
            <person name="Padilla G."/>
            <person name="Ferreira P."/>
            <person name="Barriuso J."/>
            <person name="Kellner H."/>
            <person name="Castanera R."/>
            <person name="Alfaro M."/>
            <person name="Ramirez L."/>
            <person name="Pisabarro A.G."/>
            <person name="Kuo A."/>
            <person name="Tritt A."/>
            <person name="Lipzen A."/>
            <person name="He G."/>
            <person name="Yan M."/>
            <person name="Ng V."/>
            <person name="Cullen D."/>
            <person name="Martin F."/>
            <person name="Rosso M.-N."/>
            <person name="Henrissat B."/>
            <person name="Hibbett D."/>
            <person name="Martinez A.T."/>
            <person name="Grigoriev I.V."/>
        </authorList>
    </citation>
    <scope>NUCLEOTIDE SEQUENCE</scope>
    <source>
        <strain evidence="3">AH 44721</strain>
    </source>
</reference>